<gene>
    <name evidence="10" type="ORF">AAGT95_07465</name>
</gene>
<keyword evidence="7" id="KW-0067">ATP-binding</keyword>
<dbReference type="EMBL" id="CP151919">
    <property type="protein sequence ID" value="XAD55811.1"/>
    <property type="molecule type" value="Genomic_DNA"/>
</dbReference>
<comment type="catalytic activity">
    <reaction evidence="9">
        <text>N-acetyl-D-glucosamine + ATP = N-acetyl-D-glucosamine 6-phosphate + ADP + H(+)</text>
        <dbReference type="Rhea" id="RHEA:17417"/>
        <dbReference type="ChEBI" id="CHEBI:15378"/>
        <dbReference type="ChEBI" id="CHEBI:30616"/>
        <dbReference type="ChEBI" id="CHEBI:57513"/>
        <dbReference type="ChEBI" id="CHEBI:456216"/>
        <dbReference type="ChEBI" id="CHEBI:506227"/>
        <dbReference type="EC" id="2.7.1.59"/>
    </reaction>
</comment>
<keyword evidence="3" id="KW-0479">Metal-binding</keyword>
<evidence type="ECO:0000313" key="11">
    <source>
        <dbReference type="Proteomes" id="UP001453229"/>
    </source>
</evidence>
<evidence type="ECO:0000256" key="8">
    <source>
        <dbReference type="ARBA" id="ARBA00023277"/>
    </source>
</evidence>
<dbReference type="InterPro" id="IPR043129">
    <property type="entry name" value="ATPase_NBD"/>
</dbReference>
<name>A0ABZ3CX46_9GAMM</name>
<evidence type="ECO:0000256" key="5">
    <source>
        <dbReference type="ARBA" id="ARBA00022777"/>
    </source>
</evidence>
<keyword evidence="2" id="KW-0808">Transferase</keyword>
<keyword evidence="4" id="KW-0547">Nucleotide-binding</keyword>
<sequence length="315" mass="32191">MHYGIDVGGTKTEIAIYDRDWACLERWREPTPSDDAEAFLALLAAMVREADRRCAGRGTLGLGFPGVLDERGHLITANLPGLRPLVLETALAAVLDRAFVIENDSRCFMVSEVGPGGAAEGARHAFGAILGTGAGGGAIVDGRLLSGAGRFAGEWGHLPLSAATARRYDLPCITCGCGLAGCLETYIAGPGLARLHRHFGGASASAEAWHAAWQAGEEAAQRARACHLDLLGGALANVVKLLSPQVIVIGGGLSTVEGLLEALPAAISMHLFPGVETPEVVGSRLGASSGVRGAAMLGAAASGASGTNGDKKGRP</sequence>
<organism evidence="10 11">
    <name type="scientific">Salinicola lusitanus</name>
    <dbReference type="NCBI Taxonomy" id="1949085"/>
    <lineage>
        <taxon>Bacteria</taxon>
        <taxon>Pseudomonadati</taxon>
        <taxon>Pseudomonadota</taxon>
        <taxon>Gammaproteobacteria</taxon>
        <taxon>Oceanospirillales</taxon>
        <taxon>Halomonadaceae</taxon>
        <taxon>Salinicola</taxon>
    </lineage>
</organism>
<evidence type="ECO:0000256" key="2">
    <source>
        <dbReference type="ARBA" id="ARBA00022679"/>
    </source>
</evidence>
<dbReference type="SUPFAM" id="SSF53067">
    <property type="entry name" value="Actin-like ATPase domain"/>
    <property type="match status" value="1"/>
</dbReference>
<evidence type="ECO:0000256" key="7">
    <source>
        <dbReference type="ARBA" id="ARBA00022840"/>
    </source>
</evidence>
<evidence type="ECO:0000256" key="6">
    <source>
        <dbReference type="ARBA" id="ARBA00022833"/>
    </source>
</evidence>
<evidence type="ECO:0000256" key="4">
    <source>
        <dbReference type="ARBA" id="ARBA00022741"/>
    </source>
</evidence>
<dbReference type="CDD" id="cd24057">
    <property type="entry name" value="ASKHA_NBD_ROK_NAGK"/>
    <property type="match status" value="1"/>
</dbReference>
<dbReference type="Pfam" id="PF00480">
    <property type="entry name" value="ROK"/>
    <property type="match status" value="1"/>
</dbReference>
<evidence type="ECO:0000256" key="1">
    <source>
        <dbReference type="ARBA" id="ARBA00012122"/>
    </source>
</evidence>
<dbReference type="PANTHER" id="PTHR18964">
    <property type="entry name" value="ROK (REPRESSOR, ORF, KINASE) FAMILY"/>
    <property type="match status" value="1"/>
</dbReference>
<evidence type="ECO:0000256" key="3">
    <source>
        <dbReference type="ARBA" id="ARBA00022723"/>
    </source>
</evidence>
<dbReference type="InterPro" id="IPR000600">
    <property type="entry name" value="ROK"/>
</dbReference>
<keyword evidence="11" id="KW-1185">Reference proteome</keyword>
<accession>A0ABZ3CX46</accession>
<protein>
    <recommendedName>
        <fullName evidence="1">N-acetylglucosamine kinase</fullName>
        <ecNumber evidence="1">2.7.1.59</ecNumber>
    </recommendedName>
</protein>
<reference evidence="10 11" key="1">
    <citation type="submission" date="2024-04" db="EMBL/GenBank/DDBJ databases">
        <title>Salinicola lusitanus LLJ914,a marine bacterium isolated from the Okinawa Trough.</title>
        <authorList>
            <person name="Li J."/>
        </authorList>
    </citation>
    <scope>NUCLEOTIDE SEQUENCE [LARGE SCALE GENOMIC DNA]</scope>
    <source>
        <strain evidence="10 11">LLJ914</strain>
    </source>
</reference>
<dbReference type="RefSeq" id="WP_342596063.1">
    <property type="nucleotide sequence ID" value="NZ_CP151919.1"/>
</dbReference>
<dbReference type="PANTHER" id="PTHR18964:SF162">
    <property type="entry name" value="N-ACETYL-D-GLUCOSAMINE KINASE"/>
    <property type="match status" value="1"/>
</dbReference>
<dbReference type="EC" id="2.7.1.59" evidence="1"/>
<keyword evidence="5" id="KW-0418">Kinase</keyword>
<dbReference type="Gene3D" id="3.30.420.40">
    <property type="match status" value="2"/>
</dbReference>
<proteinExistence type="predicted"/>
<evidence type="ECO:0000256" key="9">
    <source>
        <dbReference type="ARBA" id="ARBA00049065"/>
    </source>
</evidence>
<evidence type="ECO:0000313" key="10">
    <source>
        <dbReference type="EMBL" id="XAD55811.1"/>
    </source>
</evidence>
<keyword evidence="6" id="KW-0862">Zinc</keyword>
<keyword evidence="8" id="KW-0119">Carbohydrate metabolism</keyword>
<dbReference type="Proteomes" id="UP001453229">
    <property type="component" value="Chromosome"/>
</dbReference>